<evidence type="ECO:0000313" key="2">
    <source>
        <dbReference type="Proteomes" id="UP001059672"/>
    </source>
</evidence>
<accession>A0ABY5H8X8</accession>
<sequence>MHKLLTLGACLLLGACAGQQQTTHSHAPQADADAFPAGTLAAVNHAEAVPLPVNPGLLPAQRSNTVEQARLAPPSLSNYRVYAMHLRKGERYRLNVSSLCRDACLDLPRPSLTPRALLLDANGAVIASQQSPAAVGFGPQSLGWDGEAPEDGTYYLLVAADVESSGKAIVIDDVWVNNSPLMAVETGLNGAPMLD</sequence>
<name>A0ABY5H8X8_9PSED</name>
<keyword evidence="2" id="KW-1185">Reference proteome</keyword>
<organism evidence="1 2">
    <name type="scientific">Pseudomonas benzenivorans</name>
    <dbReference type="NCBI Taxonomy" id="556533"/>
    <lineage>
        <taxon>Bacteria</taxon>
        <taxon>Pseudomonadati</taxon>
        <taxon>Pseudomonadota</taxon>
        <taxon>Gammaproteobacteria</taxon>
        <taxon>Pseudomonadales</taxon>
        <taxon>Pseudomonadaceae</taxon>
        <taxon>Pseudomonas</taxon>
    </lineage>
</organism>
<dbReference type="Proteomes" id="UP001059672">
    <property type="component" value="Chromosome"/>
</dbReference>
<gene>
    <name evidence="1" type="ORF">KDW96_05525</name>
</gene>
<proteinExistence type="predicted"/>
<protein>
    <recommendedName>
        <fullName evidence="3">Lipoprotein</fullName>
    </recommendedName>
</protein>
<reference evidence="1" key="1">
    <citation type="submission" date="2021-04" db="EMBL/GenBank/DDBJ databases">
        <title>Oceanospirillales bacteria with DddD are important DMSP degraders in coastal seawater.</title>
        <authorList>
            <person name="Liu J."/>
        </authorList>
    </citation>
    <scope>NUCLEOTIDE SEQUENCE</scope>
    <source>
        <strain evidence="1">D13-4</strain>
    </source>
</reference>
<evidence type="ECO:0000313" key="1">
    <source>
        <dbReference type="EMBL" id="UTW08775.1"/>
    </source>
</evidence>
<evidence type="ECO:0008006" key="3">
    <source>
        <dbReference type="Google" id="ProtNLM"/>
    </source>
</evidence>
<dbReference type="RefSeq" id="WP_255839439.1">
    <property type="nucleotide sequence ID" value="NZ_CP073346.1"/>
</dbReference>
<dbReference type="EMBL" id="CP073346">
    <property type="protein sequence ID" value="UTW08775.1"/>
    <property type="molecule type" value="Genomic_DNA"/>
</dbReference>
<dbReference type="PROSITE" id="PS51257">
    <property type="entry name" value="PROKAR_LIPOPROTEIN"/>
    <property type="match status" value="1"/>
</dbReference>